<dbReference type="SUPFAM" id="SSF53756">
    <property type="entry name" value="UDP-Glycosyltransferase/glycogen phosphorylase"/>
    <property type="match status" value="1"/>
</dbReference>
<dbReference type="AlphaFoldDB" id="A0A0P8X5L8"/>
<dbReference type="EMBL" id="LJXB01000055">
    <property type="protein sequence ID" value="KPU61403.1"/>
    <property type="molecule type" value="Genomic_DNA"/>
</dbReference>
<accession>A0A0P8X5L8</accession>
<comment type="caution">
    <text evidence="1">The sequence shown here is derived from an EMBL/GenBank/DDBJ whole genome shotgun (WGS) entry which is preliminary data.</text>
</comment>
<name>A0A0P8X5L8_PSEFL</name>
<protein>
    <recommendedName>
        <fullName evidence="3">Glycosyltransferase family 1 protein</fullName>
    </recommendedName>
</protein>
<sequence>MGDCLMSKKYKIVHVSQTPLVAAPSKIALAQRLNGHDSIAVAINDYPAKGPLAGKFIEEYILESEFTQPFIDAAIQSADIIHVHNDIPDSWAERLIGNNQNARYFYQAHSPLREGPLYLPRYSEIKLPFSANLVVGQFQPRIHKDHIFVPNIVHDVPGFTPRRKDQKLRVIFSPTHLRPGRWNNKHVEKLDVAIDALVKLGKIEAIIPTEPVAPKTLMAMRKTCHVTIDEIATGGFHQVSIEGLAAGNVTINRADFFCKAVFSNFTDGLFPPFVYATGESIASLLEELANDWQRTVELQEQSLEFFKTHLTPEKMAAVFDKAYEII</sequence>
<reference evidence="1 2" key="1">
    <citation type="submission" date="2015-09" db="EMBL/GenBank/DDBJ databases">
        <authorList>
            <person name="Jackson K.R."/>
            <person name="Lunt B.L."/>
            <person name="Fisher J.N.B."/>
            <person name="Gardner A.V."/>
            <person name="Bailey M.E."/>
            <person name="Deus L.M."/>
            <person name="Earl A.S."/>
            <person name="Gibby P.D."/>
            <person name="Hartmann K.A."/>
            <person name="Liu J.E."/>
            <person name="Manci A.M."/>
            <person name="Nielsen D.A."/>
            <person name="Solomon M.B."/>
            <person name="Breakwell D.P."/>
            <person name="Burnett S.H."/>
            <person name="Grose J.H."/>
        </authorList>
    </citation>
    <scope>NUCLEOTIDE SEQUENCE [LARGE SCALE GENOMIC DNA]</scope>
    <source>
        <strain evidence="1 2">S613</strain>
    </source>
</reference>
<organism evidence="1 2">
    <name type="scientific">Pseudomonas fluorescens</name>
    <dbReference type="NCBI Taxonomy" id="294"/>
    <lineage>
        <taxon>Bacteria</taxon>
        <taxon>Pseudomonadati</taxon>
        <taxon>Pseudomonadota</taxon>
        <taxon>Gammaproteobacteria</taxon>
        <taxon>Pseudomonadales</taxon>
        <taxon>Pseudomonadaceae</taxon>
        <taxon>Pseudomonas</taxon>
    </lineage>
</organism>
<dbReference type="PATRIC" id="fig|294.162.peg.845"/>
<evidence type="ECO:0000313" key="2">
    <source>
        <dbReference type="Proteomes" id="UP000050349"/>
    </source>
</evidence>
<proteinExistence type="predicted"/>
<evidence type="ECO:0000313" key="1">
    <source>
        <dbReference type="EMBL" id="KPU61403.1"/>
    </source>
</evidence>
<evidence type="ECO:0008006" key="3">
    <source>
        <dbReference type="Google" id="ProtNLM"/>
    </source>
</evidence>
<dbReference type="Proteomes" id="UP000050349">
    <property type="component" value="Unassembled WGS sequence"/>
</dbReference>
<gene>
    <name evidence="1" type="ORF">AN403_5471</name>
</gene>